<evidence type="ECO:0000313" key="4">
    <source>
        <dbReference type="Proteomes" id="UP000292459"/>
    </source>
</evidence>
<keyword evidence="1" id="KW-0808">Transferase</keyword>
<dbReference type="AlphaFoldDB" id="A0A4Q7EGG8"/>
<gene>
    <name evidence="3" type="ORF">DYY88_05565</name>
</gene>
<dbReference type="SUPFAM" id="SSF55874">
    <property type="entry name" value="ATPase domain of HSP90 chaperone/DNA topoisomerase II/histidine kinase"/>
    <property type="match status" value="1"/>
</dbReference>
<dbReference type="PANTHER" id="PTHR35526:SF3">
    <property type="entry name" value="ANTI-SIGMA-F FACTOR RSBW"/>
    <property type="match status" value="1"/>
</dbReference>
<sequence>MDKVPQKWQPEIRLGLQEALVNAVKHGNHLDPLKVISVRYKTSGGQYCWIIEDQGGGFDFEHCCCDRTTEVSADAIAVDECGRGLYILNQIFDEVKWSQGGRELHLSKRMHRWFGMPLVC</sequence>
<dbReference type="PANTHER" id="PTHR35526">
    <property type="entry name" value="ANTI-SIGMA-F FACTOR RSBW-RELATED"/>
    <property type="match status" value="1"/>
</dbReference>
<reference evidence="3 4" key="1">
    <citation type="submission" date="2018-11" db="EMBL/GenBank/DDBJ databases">
        <title>Whole genome sequencing of an environmental sample.</title>
        <authorList>
            <person name="Sarangi A.N."/>
            <person name="Singh D."/>
            <person name="Tripathy S."/>
        </authorList>
    </citation>
    <scope>NUCLEOTIDE SEQUENCE [LARGE SCALE GENOMIC DNA]</scope>
    <source>
        <strain evidence="3 4">Lakshadweep</strain>
    </source>
</reference>
<dbReference type="Gene3D" id="3.30.565.10">
    <property type="entry name" value="Histidine kinase-like ATPase, C-terminal domain"/>
    <property type="match status" value="1"/>
</dbReference>
<keyword evidence="4" id="KW-1185">Reference proteome</keyword>
<dbReference type="InterPro" id="IPR003594">
    <property type="entry name" value="HATPase_dom"/>
</dbReference>
<keyword evidence="1" id="KW-0418">Kinase</keyword>
<dbReference type="CDD" id="cd16936">
    <property type="entry name" value="HATPase_RsbW-like"/>
    <property type="match status" value="1"/>
</dbReference>
<organism evidence="3 4">
    <name type="scientific">Leptolyngbya iicbica LK</name>
    <dbReference type="NCBI Taxonomy" id="2294035"/>
    <lineage>
        <taxon>Bacteria</taxon>
        <taxon>Bacillati</taxon>
        <taxon>Cyanobacteriota</taxon>
        <taxon>Cyanophyceae</taxon>
        <taxon>Leptolyngbyales</taxon>
        <taxon>Leptolyngbyaceae</taxon>
        <taxon>Leptolyngbya group</taxon>
        <taxon>Leptolyngbya</taxon>
        <taxon>Leptolyngbya iicbica</taxon>
    </lineage>
</organism>
<keyword evidence="3" id="KW-0547">Nucleotide-binding</keyword>
<evidence type="ECO:0000313" key="3">
    <source>
        <dbReference type="EMBL" id="RZM82691.1"/>
    </source>
</evidence>
<dbReference type="GO" id="GO:0004674">
    <property type="term" value="F:protein serine/threonine kinase activity"/>
    <property type="evidence" value="ECO:0007669"/>
    <property type="project" value="UniProtKB-KW"/>
</dbReference>
<dbReference type="Pfam" id="PF13581">
    <property type="entry name" value="HATPase_c_2"/>
    <property type="match status" value="1"/>
</dbReference>
<dbReference type="InterPro" id="IPR050267">
    <property type="entry name" value="Anti-sigma-factor_SerPK"/>
</dbReference>
<accession>A0A4Q7EGG8</accession>
<dbReference type="EMBL" id="QVFV01000001">
    <property type="protein sequence ID" value="RZM82691.1"/>
    <property type="molecule type" value="Genomic_DNA"/>
</dbReference>
<dbReference type="InterPro" id="IPR036890">
    <property type="entry name" value="HATPase_C_sf"/>
</dbReference>
<evidence type="ECO:0000256" key="1">
    <source>
        <dbReference type="ARBA" id="ARBA00022527"/>
    </source>
</evidence>
<keyword evidence="1" id="KW-0723">Serine/threonine-protein kinase</keyword>
<protein>
    <submittedName>
        <fullName evidence="3">ATP-binding protein</fullName>
    </submittedName>
</protein>
<evidence type="ECO:0000259" key="2">
    <source>
        <dbReference type="Pfam" id="PF13581"/>
    </source>
</evidence>
<dbReference type="RefSeq" id="WP_130199328.1">
    <property type="nucleotide sequence ID" value="NZ_QVFV01000001.1"/>
</dbReference>
<dbReference type="OrthoDB" id="516350at2"/>
<feature type="domain" description="Histidine kinase/HSP90-like ATPase" evidence="2">
    <location>
        <begin position="11"/>
        <end position="108"/>
    </location>
</feature>
<dbReference type="GO" id="GO:0005524">
    <property type="term" value="F:ATP binding"/>
    <property type="evidence" value="ECO:0007669"/>
    <property type="project" value="UniProtKB-KW"/>
</dbReference>
<dbReference type="Proteomes" id="UP000292459">
    <property type="component" value="Unassembled WGS sequence"/>
</dbReference>
<keyword evidence="3" id="KW-0067">ATP-binding</keyword>
<comment type="caution">
    <text evidence="3">The sequence shown here is derived from an EMBL/GenBank/DDBJ whole genome shotgun (WGS) entry which is preliminary data.</text>
</comment>
<name>A0A4Q7EGG8_9CYAN</name>
<proteinExistence type="predicted"/>